<dbReference type="Gene3D" id="1.10.1790.10">
    <property type="entry name" value="PRD domain"/>
    <property type="match status" value="2"/>
</dbReference>
<dbReference type="PANTHER" id="PTHR30185">
    <property type="entry name" value="CRYPTIC BETA-GLUCOSIDE BGL OPERON ANTITERMINATOR"/>
    <property type="match status" value="1"/>
</dbReference>
<dbReference type="Pfam" id="PF08279">
    <property type="entry name" value="HTH_11"/>
    <property type="match status" value="1"/>
</dbReference>
<dbReference type="PROSITE" id="PS51372">
    <property type="entry name" value="PRD_2"/>
    <property type="match status" value="2"/>
</dbReference>
<dbReference type="SUPFAM" id="SSF63520">
    <property type="entry name" value="PTS-regulatory domain, PRD"/>
    <property type="match status" value="2"/>
</dbReference>
<dbReference type="GO" id="GO:0006355">
    <property type="term" value="P:regulation of DNA-templated transcription"/>
    <property type="evidence" value="ECO:0007669"/>
    <property type="project" value="InterPro"/>
</dbReference>
<feature type="domain" description="PRD" evidence="7">
    <location>
        <begin position="171"/>
        <end position="280"/>
    </location>
</feature>
<keyword evidence="5" id="KW-0175">Coiled coil</keyword>
<name>A0A6N3CGB3_9CLOT</name>
<gene>
    <name evidence="8" type="primary">licR_2</name>
    <name evidence="8" type="ORF">CPLFYP93_01508</name>
</gene>
<evidence type="ECO:0000313" key="8">
    <source>
        <dbReference type="EMBL" id="VYU14915.1"/>
    </source>
</evidence>
<sequence length="627" mass="73340">MLKARQKQIFLIMDENKDFFVKGTYISDKLNCSTKTIQKEIKELKNIISEYDIEMKSVTSKGYKLIIHDIRKYENFKINMLNVEKNEDFNNQSFRITYILTELLITDKYVKSDYLADKMYICRSSVSSDIKIVKKILEKYELKIEYRPNYGMKVIGTEKDKRECIAKEQLELYKEKSQIKKERISTVSDIVIKNLMKSKYRISDVVLQNLVLHICVSIKRMQCGIYIENSNYIQNCADEKNIAKNILSELSSTYNFEVRNSEIEFLAIHLLGKRSYEKEVMINSETDKFVNDMLSYIKLKTNIDFYGDIELKISLALHIIPLFIRLENKIQLKNSMIQDIKSNYPLAYDVAVIAASYINEKKYFILNEDEVGYLAVHFSLSLSKKENKINPKKVLIICNARRGDCLMLQSTFLREFNQMISELEIINAFEISSYCLDDYDCIFTTFLNHPLIPSRALRINFFIDQRDIQRIKKALLGKRQSKELLKYFKNEYFMGGVDAENREEIIKKMCVKAELYTNFDEDLYDACMRREELGGTCYGQLIALPHPESLISQKTIVITALLRNPIPWSEQKAQLVFLICAQKGSKNDLSVLFECISKFMMDGKSVQDVIDKCDYLTFIRSLEKLID</sequence>
<dbReference type="Gene3D" id="1.10.10.10">
    <property type="entry name" value="Winged helix-like DNA-binding domain superfamily/Winged helix DNA-binding domain"/>
    <property type="match status" value="2"/>
</dbReference>
<keyword evidence="3" id="KW-0010">Activator</keyword>
<keyword evidence="2" id="KW-0805">Transcription regulation</keyword>
<dbReference type="AlphaFoldDB" id="A0A6N3CGB3"/>
<keyword evidence="1" id="KW-0677">Repeat</keyword>
<feature type="coiled-coil region" evidence="5">
    <location>
        <begin position="34"/>
        <end position="61"/>
    </location>
</feature>
<feature type="domain" description="PTS EIIA type-2" evidence="6">
    <location>
        <begin position="486"/>
        <end position="625"/>
    </location>
</feature>
<dbReference type="RefSeq" id="WP_156560871.1">
    <property type="nucleotide sequence ID" value="NZ_CACRTV010000041.1"/>
</dbReference>
<dbReference type="EMBL" id="CACRTV010000041">
    <property type="protein sequence ID" value="VYU14915.1"/>
    <property type="molecule type" value="Genomic_DNA"/>
</dbReference>
<organism evidence="8">
    <name type="scientific">Clostridium paraputrificum</name>
    <dbReference type="NCBI Taxonomy" id="29363"/>
    <lineage>
        <taxon>Bacteria</taxon>
        <taxon>Bacillati</taxon>
        <taxon>Bacillota</taxon>
        <taxon>Clostridia</taxon>
        <taxon>Eubacteriales</taxon>
        <taxon>Clostridiaceae</taxon>
        <taxon>Clostridium</taxon>
    </lineage>
</organism>
<feature type="domain" description="PRD" evidence="7">
    <location>
        <begin position="281"/>
        <end position="388"/>
    </location>
</feature>
<dbReference type="Pfam" id="PF05043">
    <property type="entry name" value="Mga"/>
    <property type="match status" value="1"/>
</dbReference>
<evidence type="ECO:0000256" key="2">
    <source>
        <dbReference type="ARBA" id="ARBA00023015"/>
    </source>
</evidence>
<protein>
    <submittedName>
        <fullName evidence="8">Putative licABCH operon regulator</fullName>
    </submittedName>
</protein>
<accession>A0A6N3CGB3</accession>
<proteinExistence type="predicted"/>
<evidence type="ECO:0000259" key="6">
    <source>
        <dbReference type="PROSITE" id="PS51094"/>
    </source>
</evidence>
<dbReference type="Pfam" id="PF00874">
    <property type="entry name" value="PRD"/>
    <property type="match status" value="2"/>
</dbReference>
<evidence type="ECO:0000256" key="1">
    <source>
        <dbReference type="ARBA" id="ARBA00022737"/>
    </source>
</evidence>
<dbReference type="InterPro" id="IPR050661">
    <property type="entry name" value="BglG_antiterminators"/>
</dbReference>
<dbReference type="InterPro" id="IPR036388">
    <property type="entry name" value="WH-like_DNA-bd_sf"/>
</dbReference>
<evidence type="ECO:0000256" key="5">
    <source>
        <dbReference type="SAM" id="Coils"/>
    </source>
</evidence>
<evidence type="ECO:0000256" key="4">
    <source>
        <dbReference type="ARBA" id="ARBA00023163"/>
    </source>
</evidence>
<evidence type="ECO:0000259" key="7">
    <source>
        <dbReference type="PROSITE" id="PS51372"/>
    </source>
</evidence>
<dbReference type="InterPro" id="IPR002178">
    <property type="entry name" value="PTS_EIIA_type-2_dom"/>
</dbReference>
<dbReference type="SUPFAM" id="SSF55804">
    <property type="entry name" value="Phoshotransferase/anion transport protein"/>
    <property type="match status" value="1"/>
</dbReference>
<dbReference type="Pfam" id="PF00359">
    <property type="entry name" value="PTS_EIIA_2"/>
    <property type="match status" value="1"/>
</dbReference>
<keyword evidence="4" id="KW-0804">Transcription</keyword>
<dbReference type="InterPro" id="IPR007737">
    <property type="entry name" value="Mga_HTH"/>
</dbReference>
<dbReference type="InterPro" id="IPR013196">
    <property type="entry name" value="HTH_11"/>
</dbReference>
<dbReference type="PANTHER" id="PTHR30185:SF13">
    <property type="entry name" value="LICABCH OPERON REGULATOR-RELATED"/>
    <property type="match status" value="1"/>
</dbReference>
<dbReference type="InterPro" id="IPR011608">
    <property type="entry name" value="PRD"/>
</dbReference>
<dbReference type="Gene3D" id="3.40.930.10">
    <property type="entry name" value="Mannitol-specific EII, Chain A"/>
    <property type="match status" value="1"/>
</dbReference>
<dbReference type="PROSITE" id="PS51094">
    <property type="entry name" value="PTS_EIIA_TYPE_2"/>
    <property type="match status" value="1"/>
</dbReference>
<reference evidence="8" key="1">
    <citation type="submission" date="2019-11" db="EMBL/GenBank/DDBJ databases">
        <authorList>
            <person name="Feng L."/>
        </authorList>
    </citation>
    <scope>NUCLEOTIDE SEQUENCE</scope>
    <source>
        <strain evidence="8">CParaputrificumLFYP93</strain>
    </source>
</reference>
<dbReference type="InterPro" id="IPR016152">
    <property type="entry name" value="PTrfase/Anion_transptr"/>
</dbReference>
<evidence type="ECO:0000256" key="3">
    <source>
        <dbReference type="ARBA" id="ARBA00023159"/>
    </source>
</evidence>
<dbReference type="InterPro" id="IPR036634">
    <property type="entry name" value="PRD_sf"/>
</dbReference>